<accession>A0A915ICH9</accession>
<name>A0A915ICH9_ROMCU</name>
<proteinExistence type="predicted"/>
<protein>
    <submittedName>
        <fullName evidence="2">Uncharacterized protein</fullName>
    </submittedName>
</protein>
<keyword evidence="1" id="KW-1185">Reference proteome</keyword>
<dbReference type="Proteomes" id="UP000887565">
    <property type="component" value="Unplaced"/>
</dbReference>
<evidence type="ECO:0000313" key="2">
    <source>
        <dbReference type="WBParaSite" id="nRc.2.0.1.t11483-RA"/>
    </source>
</evidence>
<dbReference type="AlphaFoldDB" id="A0A915ICH9"/>
<sequence>MPCHSKRQKKEKAHALVEFDDGTWSVINTKKLEGSLMDKGQKVFVTWPNIGRISGVVWAISNLITRLSDAHTK</sequence>
<dbReference type="WBParaSite" id="nRc.2.0.1.t11483-RA">
    <property type="protein sequence ID" value="nRc.2.0.1.t11483-RA"/>
    <property type="gene ID" value="nRc.2.0.1.g11483"/>
</dbReference>
<organism evidence="1 2">
    <name type="scientific">Romanomermis culicivorax</name>
    <name type="common">Nematode worm</name>
    <dbReference type="NCBI Taxonomy" id="13658"/>
    <lineage>
        <taxon>Eukaryota</taxon>
        <taxon>Metazoa</taxon>
        <taxon>Ecdysozoa</taxon>
        <taxon>Nematoda</taxon>
        <taxon>Enoplea</taxon>
        <taxon>Dorylaimia</taxon>
        <taxon>Mermithida</taxon>
        <taxon>Mermithoidea</taxon>
        <taxon>Mermithidae</taxon>
        <taxon>Romanomermis</taxon>
    </lineage>
</organism>
<evidence type="ECO:0000313" key="1">
    <source>
        <dbReference type="Proteomes" id="UP000887565"/>
    </source>
</evidence>
<reference evidence="2" key="1">
    <citation type="submission" date="2022-11" db="UniProtKB">
        <authorList>
            <consortium name="WormBaseParasite"/>
        </authorList>
    </citation>
    <scope>IDENTIFICATION</scope>
</reference>